<dbReference type="Proteomes" id="UP000037035">
    <property type="component" value="Unassembled WGS sequence"/>
</dbReference>
<sequence>MCVLSPDGEGTQHCLTPPQSPTLIIPHPNIKWEHVIVRHPFSARKCMTVPDLRATTTSPVWSLSHTIHRYFMQPVVDRPMNPSSPPLTEHVTCVKGDLQVTEVREGLATWLSSCTKGSLVHSYGLEDFSHLQNCGKHFPIIKIDNPNLWNHVFLAVCSVVADGSGHPFSLSGSKEQLPYIIPHNCSDALYIQKSPNIPQDSDSIAKITPSHHTAKKNLLNFLQLTCRNSQEASVVAPTCGVWMIAWLEHAVCQLQAVEPVVFAALESYFILFPWLFFISSFVCTHDSFFLIVCTCDLQMISHTIMLVTNFYIKRPSSSFFSLPHQFPHQIISTPNIMFNPYTYQYNPSIFNKSFILTQDSSHSHSNFIYYSICFYPHLSLSTLRKSKKECIIPTVKSTSFFIINDSASTDEIMKFPLLLAATHQAHFNNMYFICFIIIKVALPVRITEFDQIISKIHQTHINDVVIFPHSNKGCFYIFLFISSQKNKKAHPLLETLFNTPAHFFCLGRGARPTLIASGFIKFSTLHGNFHLIKSHPFKLVHRLCHWREILSLKHGFIVSWLHGFNIGETGVLFSSCGAIHPHVIEDWRVLKRKEKRYFKRRFDSSGECKIRLMVRFLAPDFPGSVFILRDSEIVKTSTMVNKNYLFFLYFSLIKFFAIVRNPVEAIIQWLDGGGGEKEAWVLFCKGSAENE</sequence>
<dbReference type="AlphaFoldDB" id="A0A0L6V447"/>
<reference evidence="1 2" key="1">
    <citation type="submission" date="2015-08" db="EMBL/GenBank/DDBJ databases">
        <title>Next Generation Sequencing and Analysis of the Genome of Puccinia sorghi L Schw, the Causal Agent of Maize Common Rust.</title>
        <authorList>
            <person name="Rochi L."/>
            <person name="Burguener G."/>
            <person name="Darino M."/>
            <person name="Turjanski A."/>
            <person name="Kreff E."/>
            <person name="Dieguez M.J."/>
            <person name="Sacco F."/>
        </authorList>
    </citation>
    <scope>NUCLEOTIDE SEQUENCE [LARGE SCALE GENOMIC DNA]</scope>
    <source>
        <strain evidence="1 2">RO10H11247</strain>
    </source>
</reference>
<organism evidence="1 2">
    <name type="scientific">Puccinia sorghi</name>
    <dbReference type="NCBI Taxonomy" id="27349"/>
    <lineage>
        <taxon>Eukaryota</taxon>
        <taxon>Fungi</taxon>
        <taxon>Dikarya</taxon>
        <taxon>Basidiomycota</taxon>
        <taxon>Pucciniomycotina</taxon>
        <taxon>Pucciniomycetes</taxon>
        <taxon>Pucciniales</taxon>
        <taxon>Pucciniaceae</taxon>
        <taxon>Puccinia</taxon>
    </lineage>
</organism>
<dbReference type="VEuPathDB" id="FungiDB:VP01_265g6"/>
<gene>
    <name evidence="1" type="ORF">VP01_265g6</name>
</gene>
<comment type="caution">
    <text evidence="1">The sequence shown here is derived from an EMBL/GenBank/DDBJ whole genome shotgun (WGS) entry which is preliminary data.</text>
</comment>
<keyword evidence="2" id="KW-1185">Reference proteome</keyword>
<proteinExistence type="predicted"/>
<evidence type="ECO:0000313" key="1">
    <source>
        <dbReference type="EMBL" id="KNZ55504.1"/>
    </source>
</evidence>
<accession>A0A0L6V447</accession>
<dbReference type="EMBL" id="LAVV01007568">
    <property type="protein sequence ID" value="KNZ55504.1"/>
    <property type="molecule type" value="Genomic_DNA"/>
</dbReference>
<protein>
    <submittedName>
        <fullName evidence="1">Uncharacterized protein</fullName>
    </submittedName>
</protein>
<evidence type="ECO:0000313" key="2">
    <source>
        <dbReference type="Proteomes" id="UP000037035"/>
    </source>
</evidence>
<name>A0A0L6V447_9BASI</name>